<organism evidence="3 4">
    <name type="scientific">Arthrobacter liuii</name>
    <dbReference type="NCBI Taxonomy" id="1476996"/>
    <lineage>
        <taxon>Bacteria</taxon>
        <taxon>Bacillati</taxon>
        <taxon>Actinomycetota</taxon>
        <taxon>Actinomycetes</taxon>
        <taxon>Micrococcales</taxon>
        <taxon>Micrococcaceae</taxon>
        <taxon>Arthrobacter</taxon>
    </lineage>
</organism>
<keyword evidence="4" id="KW-1185">Reference proteome</keyword>
<reference evidence="4" key="1">
    <citation type="journal article" date="2019" name="Int. J. Syst. Evol. Microbiol.">
        <title>The Global Catalogue of Microorganisms (GCM) 10K type strain sequencing project: providing services to taxonomists for standard genome sequencing and annotation.</title>
        <authorList>
            <consortium name="The Broad Institute Genomics Platform"/>
            <consortium name="The Broad Institute Genome Sequencing Center for Infectious Disease"/>
            <person name="Wu L."/>
            <person name="Ma J."/>
        </authorList>
    </citation>
    <scope>NUCLEOTIDE SEQUENCE [LARGE SCALE GENOMIC DNA]</scope>
    <source>
        <strain evidence="4">CGMCC 1.12778</strain>
    </source>
</reference>
<protein>
    <recommendedName>
        <fullName evidence="5">Acyltransferase</fullName>
    </recommendedName>
</protein>
<gene>
    <name evidence="3" type="ORF">GCM10007170_06360</name>
</gene>
<dbReference type="SUPFAM" id="SSF51161">
    <property type="entry name" value="Trimeric LpxA-like enzymes"/>
    <property type="match status" value="1"/>
</dbReference>
<evidence type="ECO:0000313" key="3">
    <source>
        <dbReference type="EMBL" id="GGH91072.1"/>
    </source>
</evidence>
<sequence length="233" mass="24004">MLLTAINNYYKKLRGTSEGLDPRLNLSIVFAFVASKLVQRGRSILHGRPGAFQGTGVKIVARGLLQIGTGVALADNVAINAASTDGIVLNSNVTLDNHAILRASGVLRNLGVGIVVGENSSIGAYNFIHGGGGVKIGANCLLGPNVSIFSENHNFEDVARPIRLQGESRLAVFIEDDVWVGAGSTILPGVIIGTGAIIAAGSVVTRSVPAFAVAGGVPAKIIKMRTGAASDRL</sequence>
<dbReference type="Gene3D" id="2.160.10.10">
    <property type="entry name" value="Hexapeptide repeat proteins"/>
    <property type="match status" value="1"/>
</dbReference>
<comment type="caution">
    <text evidence="3">The sequence shown here is derived from an EMBL/GenBank/DDBJ whole genome shotgun (WGS) entry which is preliminary data.</text>
</comment>
<dbReference type="Pfam" id="PF14602">
    <property type="entry name" value="Hexapep_2"/>
    <property type="match status" value="1"/>
</dbReference>
<keyword evidence="1" id="KW-0808">Transferase</keyword>
<dbReference type="PANTHER" id="PTHR23416">
    <property type="entry name" value="SIALIC ACID SYNTHASE-RELATED"/>
    <property type="match status" value="1"/>
</dbReference>
<proteinExistence type="predicted"/>
<keyword evidence="2" id="KW-0677">Repeat</keyword>
<dbReference type="CDD" id="cd04647">
    <property type="entry name" value="LbH_MAT_like"/>
    <property type="match status" value="1"/>
</dbReference>
<evidence type="ECO:0000256" key="2">
    <source>
        <dbReference type="ARBA" id="ARBA00022737"/>
    </source>
</evidence>
<dbReference type="EMBL" id="BMFW01000002">
    <property type="protein sequence ID" value="GGH91072.1"/>
    <property type="molecule type" value="Genomic_DNA"/>
</dbReference>
<evidence type="ECO:0008006" key="5">
    <source>
        <dbReference type="Google" id="ProtNLM"/>
    </source>
</evidence>
<dbReference type="Pfam" id="PF00132">
    <property type="entry name" value="Hexapep"/>
    <property type="match status" value="1"/>
</dbReference>
<name>A0ABQ2AIK0_9MICC</name>
<dbReference type="InterPro" id="IPR011004">
    <property type="entry name" value="Trimer_LpxA-like_sf"/>
</dbReference>
<dbReference type="InterPro" id="IPR018357">
    <property type="entry name" value="Hexapep_transf_CS"/>
</dbReference>
<dbReference type="InterPro" id="IPR051159">
    <property type="entry name" value="Hexapeptide_acetyltransf"/>
</dbReference>
<accession>A0ABQ2AIK0</accession>
<evidence type="ECO:0000313" key="4">
    <source>
        <dbReference type="Proteomes" id="UP000643279"/>
    </source>
</evidence>
<dbReference type="PROSITE" id="PS00101">
    <property type="entry name" value="HEXAPEP_TRANSFERASES"/>
    <property type="match status" value="1"/>
</dbReference>
<dbReference type="InterPro" id="IPR001451">
    <property type="entry name" value="Hexapep"/>
</dbReference>
<dbReference type="RefSeq" id="WP_308419967.1">
    <property type="nucleotide sequence ID" value="NZ_BMFW01000002.1"/>
</dbReference>
<evidence type="ECO:0000256" key="1">
    <source>
        <dbReference type="ARBA" id="ARBA00022679"/>
    </source>
</evidence>
<dbReference type="Proteomes" id="UP000643279">
    <property type="component" value="Unassembled WGS sequence"/>
</dbReference>